<evidence type="ECO:0000313" key="3">
    <source>
        <dbReference type="Proteomes" id="UP000284824"/>
    </source>
</evidence>
<dbReference type="RefSeq" id="WP_127931081.1">
    <property type="nucleotide sequence ID" value="NZ_SAUN01000001.1"/>
</dbReference>
<gene>
    <name evidence="2" type="ORF">EDD27_0759</name>
</gene>
<comment type="caution">
    <text evidence="2">The sequence shown here is derived from an EMBL/GenBank/DDBJ whole genome shotgun (WGS) entry which is preliminary data.</text>
</comment>
<evidence type="ECO:0008006" key="4">
    <source>
        <dbReference type="Google" id="ProtNLM"/>
    </source>
</evidence>
<keyword evidence="1" id="KW-0812">Transmembrane</keyword>
<dbReference type="Proteomes" id="UP000284824">
    <property type="component" value="Unassembled WGS sequence"/>
</dbReference>
<keyword evidence="1" id="KW-1133">Transmembrane helix</keyword>
<keyword evidence="3" id="KW-1185">Reference proteome</keyword>
<organism evidence="2 3">
    <name type="scientific">Nonomuraea polychroma</name>
    <dbReference type="NCBI Taxonomy" id="46176"/>
    <lineage>
        <taxon>Bacteria</taxon>
        <taxon>Bacillati</taxon>
        <taxon>Actinomycetota</taxon>
        <taxon>Actinomycetes</taxon>
        <taxon>Streptosporangiales</taxon>
        <taxon>Streptosporangiaceae</taxon>
        <taxon>Nonomuraea</taxon>
    </lineage>
</organism>
<feature type="transmembrane region" description="Helical" evidence="1">
    <location>
        <begin position="6"/>
        <end position="26"/>
    </location>
</feature>
<protein>
    <recommendedName>
        <fullName evidence="4">Thioredoxin domain-containing protein</fullName>
    </recommendedName>
</protein>
<proteinExistence type="predicted"/>
<dbReference type="InterPro" id="IPR036249">
    <property type="entry name" value="Thioredoxin-like_sf"/>
</dbReference>
<accession>A0A438LY44</accession>
<dbReference type="OrthoDB" id="3527973at2"/>
<dbReference type="SUPFAM" id="SSF52833">
    <property type="entry name" value="Thioredoxin-like"/>
    <property type="match status" value="1"/>
</dbReference>
<sequence length="168" mass="17740">MEPLTAAVIILSILVILLFAAGAGLYRRVRELELATYSGVGVRLTAGPDTQANGLAVPGGTTMVIKVNRRCPICDDVLLAAAKLATDLPPDLSFAVLSDDPGFDKPLPDAIRVIKDPATWRATGVPYTPAFLVVDENGVVGFTSPVGSGEALMEIVERALANRKEKQL</sequence>
<keyword evidence="1" id="KW-0472">Membrane</keyword>
<reference evidence="2 3" key="1">
    <citation type="submission" date="2019-01" db="EMBL/GenBank/DDBJ databases">
        <title>Sequencing the genomes of 1000 actinobacteria strains.</title>
        <authorList>
            <person name="Klenk H.-P."/>
        </authorList>
    </citation>
    <scope>NUCLEOTIDE SEQUENCE [LARGE SCALE GENOMIC DNA]</scope>
    <source>
        <strain evidence="2 3">DSM 43925</strain>
    </source>
</reference>
<dbReference type="AlphaFoldDB" id="A0A438LY44"/>
<evidence type="ECO:0000313" key="2">
    <source>
        <dbReference type="EMBL" id="RVX38449.1"/>
    </source>
</evidence>
<dbReference type="EMBL" id="SAUN01000001">
    <property type="protein sequence ID" value="RVX38449.1"/>
    <property type="molecule type" value="Genomic_DNA"/>
</dbReference>
<name>A0A438LY44_9ACTN</name>
<evidence type="ECO:0000256" key="1">
    <source>
        <dbReference type="SAM" id="Phobius"/>
    </source>
</evidence>